<protein>
    <submittedName>
        <fullName evidence="2">Uncharacterized protein</fullName>
    </submittedName>
</protein>
<gene>
    <name evidence="2" type="ORF">BGW38_002352</name>
</gene>
<evidence type="ECO:0000313" key="3">
    <source>
        <dbReference type="Proteomes" id="UP000780801"/>
    </source>
</evidence>
<feature type="compositionally biased region" description="Polar residues" evidence="1">
    <location>
        <begin position="86"/>
        <end position="98"/>
    </location>
</feature>
<evidence type="ECO:0000256" key="1">
    <source>
        <dbReference type="SAM" id="MobiDB-lite"/>
    </source>
</evidence>
<reference evidence="2" key="1">
    <citation type="journal article" date="2020" name="Fungal Divers.">
        <title>Resolving the Mortierellaceae phylogeny through synthesis of multi-gene phylogenetics and phylogenomics.</title>
        <authorList>
            <person name="Vandepol N."/>
            <person name="Liber J."/>
            <person name="Desiro A."/>
            <person name="Na H."/>
            <person name="Kennedy M."/>
            <person name="Barry K."/>
            <person name="Grigoriev I.V."/>
            <person name="Miller A.N."/>
            <person name="O'Donnell K."/>
            <person name="Stajich J.E."/>
            <person name="Bonito G."/>
        </authorList>
    </citation>
    <scope>NUCLEOTIDE SEQUENCE</scope>
    <source>
        <strain evidence="2">KOD1015</strain>
    </source>
</reference>
<name>A0A9P6KDG1_9FUNG</name>
<dbReference type="SUPFAM" id="SSF52047">
    <property type="entry name" value="RNI-like"/>
    <property type="match status" value="1"/>
</dbReference>
<proteinExistence type="predicted"/>
<dbReference type="Proteomes" id="UP000780801">
    <property type="component" value="Unassembled WGS sequence"/>
</dbReference>
<evidence type="ECO:0000313" key="2">
    <source>
        <dbReference type="EMBL" id="KAF9580841.1"/>
    </source>
</evidence>
<dbReference type="EMBL" id="JAABOA010001816">
    <property type="protein sequence ID" value="KAF9580841.1"/>
    <property type="molecule type" value="Genomic_DNA"/>
</dbReference>
<accession>A0A9P6KDG1</accession>
<keyword evidence="3" id="KW-1185">Reference proteome</keyword>
<organism evidence="2 3">
    <name type="scientific">Lunasporangiospora selenospora</name>
    <dbReference type="NCBI Taxonomy" id="979761"/>
    <lineage>
        <taxon>Eukaryota</taxon>
        <taxon>Fungi</taxon>
        <taxon>Fungi incertae sedis</taxon>
        <taxon>Mucoromycota</taxon>
        <taxon>Mortierellomycotina</taxon>
        <taxon>Mortierellomycetes</taxon>
        <taxon>Mortierellales</taxon>
        <taxon>Mortierellaceae</taxon>
        <taxon>Lunasporangiospora</taxon>
    </lineage>
</organism>
<dbReference type="OrthoDB" id="2375664at2759"/>
<comment type="caution">
    <text evidence="2">The sequence shown here is derived from an EMBL/GenBank/DDBJ whole genome shotgun (WGS) entry which is preliminary data.</text>
</comment>
<sequence length="475" mass="53791">MGYALKVAILDLICNSPNLKELTLDCHSLSIKQALKNASPSLRKITIEDAAIFGNLGNIFKLLCDRERKWRQNENPLDDQHLLPTISDSSSCKTQSMTPDKKSQGQLEELRIGYDLALYNSATMAPFHEYYRNPASNTSPKSITSSMDWGLKLFKVCPNLKKINFGGITAYAFLHLDEVLETYMSQLESVILWGISILPVRRLDVVFRPETTSRSTELDISASSRFNTAIPAVLRSGPNLRQLLAMSVEVMAQDIAEFDWVCQGLECLALCIFVPFKRSSYSRIFNEDQLSSQVNTNLEIKIYQQLGRLIRLCELKLEGPTSSFSDVREAGGRYHMRLSVFSGLIYLEPLKNSLEVLDLSKLNSKIDRSRETIWIARQWIYHRHPEQHSRLNIDHRLDGTQLQDLCDEINALDKCSPAPRLRELCIPSETRVNDKVRRAGPGLQWLSSICPTLRSRNQTGYGVCGANSIRTEADD</sequence>
<dbReference type="AlphaFoldDB" id="A0A9P6KDG1"/>
<feature type="region of interest" description="Disordered" evidence="1">
    <location>
        <begin position="80"/>
        <end position="105"/>
    </location>
</feature>